<dbReference type="Proteomes" id="UP000266482">
    <property type="component" value="Unassembled WGS sequence"/>
</dbReference>
<feature type="transmembrane region" description="Helical" evidence="1">
    <location>
        <begin position="94"/>
        <end position="111"/>
    </location>
</feature>
<accession>A0A3A1UH32</accession>
<name>A0A3A1UH32_9BACL</name>
<keyword evidence="1" id="KW-0472">Membrane</keyword>
<dbReference type="PANTHER" id="PTHR37422:SF23">
    <property type="entry name" value="TEICHURONIC ACID BIOSYNTHESIS PROTEIN TUAE"/>
    <property type="match status" value="1"/>
</dbReference>
<dbReference type="EMBL" id="QXQA01000030">
    <property type="protein sequence ID" value="RIX45870.1"/>
    <property type="molecule type" value="Genomic_DNA"/>
</dbReference>
<organism evidence="2 3">
    <name type="scientific">Paenibacillus nanensis</name>
    <dbReference type="NCBI Taxonomy" id="393251"/>
    <lineage>
        <taxon>Bacteria</taxon>
        <taxon>Bacillati</taxon>
        <taxon>Bacillota</taxon>
        <taxon>Bacilli</taxon>
        <taxon>Bacillales</taxon>
        <taxon>Paenibacillaceae</taxon>
        <taxon>Paenibacillus</taxon>
    </lineage>
</organism>
<feature type="transmembrane region" description="Helical" evidence="1">
    <location>
        <begin position="126"/>
        <end position="146"/>
    </location>
</feature>
<keyword evidence="3" id="KW-1185">Reference proteome</keyword>
<feature type="transmembrane region" description="Helical" evidence="1">
    <location>
        <begin position="332"/>
        <end position="352"/>
    </location>
</feature>
<sequence length="413" mass="46819">MLLQTSSLDRLSSLKVLLLMMTTIICLFVSDKELFLSLYINGSSVTFYIFTLFIPVILLLLNGKFYIDFITAILMSRLVIYIVPLLYTNNVEGYWGNYFAVVASFVAYFVASQNQTNGNEVVQKKVSIILALFLVVSSAQVIFVFLKLTREFGSLNINLMKYYLVTPVGGSNYIACIILPLLIFVWNFNTNKLIKYSSVMLALVSLVIIQSKNAIIVLIIFIGFKVAKLFVKNMRSYIGSSDNKAFGLGLTLFIFILGISVIYMIVNYVLMKWNMGMSYNEYSIYEMINALSSNRLNVYLSEMIRWSNHIFLGNGLGYELGYTRAHNWLIDLLVQSGVIGMALYIAALLLWFRKIRYDISNNKFIKASFLSILVFLIQGLAEVSIFTISVDILLWYLIGLSVAVVNSVRMNKG</sequence>
<comment type="caution">
    <text evidence="2">The sequence shown here is derived from an EMBL/GenBank/DDBJ whole genome shotgun (WGS) entry which is preliminary data.</text>
</comment>
<dbReference type="AlphaFoldDB" id="A0A3A1UH32"/>
<feature type="transmembrane region" description="Helical" evidence="1">
    <location>
        <begin position="364"/>
        <end position="386"/>
    </location>
</feature>
<reference evidence="2 3" key="1">
    <citation type="submission" date="2018-09" db="EMBL/GenBank/DDBJ databases">
        <title>Paenibacillus aracenensis nov. sp. isolated from a cave in southern Spain.</title>
        <authorList>
            <person name="Jurado V."/>
            <person name="Gutierrez-Patricio S."/>
            <person name="Gonzalez-Pimentel J.L."/>
            <person name="Miller A.Z."/>
            <person name="Laiz L."/>
            <person name="Saiz-Jimenez C."/>
        </authorList>
    </citation>
    <scope>NUCLEOTIDE SEQUENCE [LARGE SCALE GENOMIC DNA]</scope>
    <source>
        <strain evidence="2 3">DSM 22867</strain>
    </source>
</reference>
<evidence type="ECO:0000313" key="3">
    <source>
        <dbReference type="Proteomes" id="UP000266482"/>
    </source>
</evidence>
<feature type="transmembrane region" description="Helical" evidence="1">
    <location>
        <begin position="198"/>
        <end position="224"/>
    </location>
</feature>
<feature type="transmembrane region" description="Helical" evidence="1">
    <location>
        <begin position="12"/>
        <end position="29"/>
    </location>
</feature>
<feature type="transmembrane region" description="Helical" evidence="1">
    <location>
        <begin position="65"/>
        <end position="87"/>
    </location>
</feature>
<keyword evidence="1" id="KW-0812">Transmembrane</keyword>
<proteinExistence type="predicted"/>
<feature type="transmembrane region" description="Helical" evidence="1">
    <location>
        <begin position="245"/>
        <end position="270"/>
    </location>
</feature>
<gene>
    <name evidence="2" type="ORF">D3P08_26685</name>
</gene>
<feature type="transmembrane region" description="Helical" evidence="1">
    <location>
        <begin position="36"/>
        <end position="59"/>
    </location>
</feature>
<evidence type="ECO:0008006" key="4">
    <source>
        <dbReference type="Google" id="ProtNLM"/>
    </source>
</evidence>
<evidence type="ECO:0000313" key="2">
    <source>
        <dbReference type="EMBL" id="RIX45870.1"/>
    </source>
</evidence>
<feature type="transmembrane region" description="Helical" evidence="1">
    <location>
        <begin position="392"/>
        <end position="408"/>
    </location>
</feature>
<protein>
    <recommendedName>
        <fullName evidence="4">O-antigen ligase domain-containing protein</fullName>
    </recommendedName>
</protein>
<dbReference type="OrthoDB" id="10018775at2"/>
<dbReference type="InterPro" id="IPR051533">
    <property type="entry name" value="WaaL-like"/>
</dbReference>
<dbReference type="PANTHER" id="PTHR37422">
    <property type="entry name" value="TEICHURONIC ACID BIOSYNTHESIS PROTEIN TUAE"/>
    <property type="match status" value="1"/>
</dbReference>
<dbReference type="RefSeq" id="WP_119603171.1">
    <property type="nucleotide sequence ID" value="NZ_QXQA01000030.1"/>
</dbReference>
<keyword evidence="1" id="KW-1133">Transmembrane helix</keyword>
<evidence type="ECO:0000256" key="1">
    <source>
        <dbReference type="SAM" id="Phobius"/>
    </source>
</evidence>
<feature type="transmembrane region" description="Helical" evidence="1">
    <location>
        <begin position="162"/>
        <end position="186"/>
    </location>
</feature>